<evidence type="ECO:0000313" key="1">
    <source>
        <dbReference type="EMBL" id="ACD74455.1"/>
    </source>
</evidence>
<name>A0A0F6AVR0_BRUA1</name>
<accession>A0A0F6AVR0</accession>
<dbReference type="EMBL" id="CP000888">
    <property type="protein sequence ID" value="ACD74455.1"/>
    <property type="molecule type" value="Genomic_DNA"/>
</dbReference>
<reference evidence="1 2" key="1">
    <citation type="journal article" date="2008" name="PLoS ONE">
        <title>Genome sequence of Brucella abortus vaccine strain S19 compared to virulent strains yields candidate virulence genes.</title>
        <authorList>
            <person name="Crasta O.R."/>
            <person name="Folkerts O."/>
            <person name="Fei Z."/>
            <person name="Mane S.P."/>
            <person name="Evans C."/>
            <person name="Martino-Catt S."/>
            <person name="Bricker B."/>
            <person name="Yu G."/>
            <person name="Du L."/>
            <person name="Sobral B.W."/>
        </authorList>
    </citation>
    <scope>NUCLEOTIDE SEQUENCE [LARGE SCALE GENOMIC DNA]</scope>
    <source>
        <strain evidence="1 2">S19</strain>
    </source>
</reference>
<evidence type="ECO:0000313" key="2">
    <source>
        <dbReference type="Proteomes" id="UP000002565"/>
    </source>
</evidence>
<proteinExistence type="predicted"/>
<sequence length="80" mass="9133">MAEKIDLKPSAPWYRLNTTDEDWQNAEAADLLKWYSQMKLIRRFEEKILDFKKAGLVHGPAHASIGQEAAAVRHVGAENR</sequence>
<organism evidence="1 2">
    <name type="scientific">Brucella abortus (strain S19)</name>
    <dbReference type="NCBI Taxonomy" id="430066"/>
    <lineage>
        <taxon>Bacteria</taxon>
        <taxon>Pseudomonadati</taxon>
        <taxon>Pseudomonadota</taxon>
        <taxon>Alphaproteobacteria</taxon>
        <taxon>Hyphomicrobiales</taxon>
        <taxon>Brucellaceae</taxon>
        <taxon>Brucella/Ochrobactrum group</taxon>
        <taxon>Brucella</taxon>
    </lineage>
</organism>
<dbReference type="InterPro" id="IPR029061">
    <property type="entry name" value="THDP-binding"/>
</dbReference>
<dbReference type="AlphaFoldDB" id="A0A0F6AVR0"/>
<dbReference type="Proteomes" id="UP000002565">
    <property type="component" value="Chromosome 2"/>
</dbReference>
<dbReference type="Gene3D" id="3.40.50.970">
    <property type="match status" value="1"/>
</dbReference>
<gene>
    <name evidence="1" type="ordered locus">BAbS19_II09720</name>
</gene>
<dbReference type="HOGENOM" id="CLU_2582842_0_0_5"/>
<dbReference type="SUPFAM" id="SSF52518">
    <property type="entry name" value="Thiamin diphosphate-binding fold (THDP-binding)"/>
    <property type="match status" value="1"/>
</dbReference>
<protein>
    <submittedName>
        <fullName evidence="1">2-oxoisovalerate dehydrogenase beta subunit</fullName>
    </submittedName>
</protein>
<dbReference type="KEGG" id="bmc:BAbS19_II09720"/>